<dbReference type="InterPro" id="IPR013083">
    <property type="entry name" value="Znf_RING/FYVE/PHD"/>
</dbReference>
<comment type="caution">
    <text evidence="4">The sequence shown here is derived from an EMBL/GenBank/DDBJ whole genome shotgun (WGS) entry which is preliminary data.</text>
</comment>
<dbReference type="SUPFAM" id="SSF57850">
    <property type="entry name" value="RING/U-box"/>
    <property type="match status" value="1"/>
</dbReference>
<feature type="domain" description="RING-type" evidence="3">
    <location>
        <begin position="120"/>
        <end position="163"/>
    </location>
</feature>
<dbReference type="PANTHER" id="PTHR22765:SF416">
    <property type="entry name" value="E3 UBIQUITIN-PROTEIN LIGASE GODZILLA"/>
    <property type="match status" value="1"/>
</dbReference>
<keyword evidence="1" id="KW-0862">Zinc</keyword>
<evidence type="ECO:0000256" key="2">
    <source>
        <dbReference type="SAM" id="MobiDB-lite"/>
    </source>
</evidence>
<dbReference type="Pfam" id="PF13639">
    <property type="entry name" value="zf-RING_2"/>
    <property type="match status" value="1"/>
</dbReference>
<dbReference type="EMBL" id="JBBBZM010000199">
    <property type="protein sequence ID" value="KAL0631930.1"/>
    <property type="molecule type" value="Genomic_DNA"/>
</dbReference>
<evidence type="ECO:0000259" key="3">
    <source>
        <dbReference type="PROSITE" id="PS50089"/>
    </source>
</evidence>
<dbReference type="InterPro" id="IPR051826">
    <property type="entry name" value="E3_ubiquitin-ligase_domain"/>
</dbReference>
<accession>A0ABR3G824</accession>
<protein>
    <submittedName>
        <fullName evidence="4">Nucleolar protein 58</fullName>
    </submittedName>
</protein>
<gene>
    <name evidence="4" type="primary">NOP58_3</name>
    <name evidence="4" type="ORF">Q9L58_009184</name>
</gene>
<feature type="region of interest" description="Disordered" evidence="2">
    <location>
        <begin position="231"/>
        <end position="252"/>
    </location>
</feature>
<keyword evidence="1" id="KW-0479">Metal-binding</keyword>
<organism evidence="4 5">
    <name type="scientific">Discina gigas</name>
    <dbReference type="NCBI Taxonomy" id="1032678"/>
    <lineage>
        <taxon>Eukaryota</taxon>
        <taxon>Fungi</taxon>
        <taxon>Dikarya</taxon>
        <taxon>Ascomycota</taxon>
        <taxon>Pezizomycotina</taxon>
        <taxon>Pezizomycetes</taxon>
        <taxon>Pezizales</taxon>
        <taxon>Discinaceae</taxon>
        <taxon>Discina</taxon>
    </lineage>
</organism>
<dbReference type="PROSITE" id="PS50089">
    <property type="entry name" value="ZF_RING_2"/>
    <property type="match status" value="1"/>
</dbReference>
<dbReference type="Proteomes" id="UP001447188">
    <property type="component" value="Unassembled WGS sequence"/>
</dbReference>
<dbReference type="Gene3D" id="3.30.40.10">
    <property type="entry name" value="Zinc/RING finger domain, C3HC4 (zinc finger)"/>
    <property type="match status" value="1"/>
</dbReference>
<keyword evidence="5" id="KW-1185">Reference proteome</keyword>
<evidence type="ECO:0000313" key="5">
    <source>
        <dbReference type="Proteomes" id="UP001447188"/>
    </source>
</evidence>
<dbReference type="SMART" id="SM00184">
    <property type="entry name" value="RING"/>
    <property type="match status" value="1"/>
</dbReference>
<evidence type="ECO:0000256" key="1">
    <source>
        <dbReference type="PROSITE-ProRule" id="PRU00175"/>
    </source>
</evidence>
<name>A0ABR3G824_9PEZI</name>
<dbReference type="PANTHER" id="PTHR22765">
    <property type="entry name" value="RING FINGER AND PROTEASE ASSOCIATED DOMAIN-CONTAINING"/>
    <property type="match status" value="1"/>
</dbReference>
<evidence type="ECO:0000313" key="4">
    <source>
        <dbReference type="EMBL" id="KAL0631930.1"/>
    </source>
</evidence>
<proteinExistence type="predicted"/>
<feature type="compositionally biased region" description="Pro residues" evidence="2">
    <location>
        <begin position="86"/>
        <end position="98"/>
    </location>
</feature>
<sequence length="304" mass="34205">MHWLQYQHRQRLRRRVASGQVDLEALGIKRLSVPRKILDAFPMRVYVPEPTTPVPADEPITPLSPRPVYPGQAFPQKSPVRQFAAPDPPLPPTPPPISRRPSQYRHLDTTLRRGYSQTQCPICLDDFTPYNTVVRELPCLHVFHPDCIDPFLETQSSLCPLCKSSALPQGYVPPALTNATVRRERNLRRMRARVDAGGDGGRWWTRIIPTYDSAYEVHHMHAHSAAYPALPVTGMSESPRRTPQRSVSTRDTAMRERRIVTQEDGAVEADGRPKCRSSGYLAMIIGGVDGCKWICGPFETANTP</sequence>
<dbReference type="CDD" id="cd16454">
    <property type="entry name" value="RING-H2_PA-TM-RING"/>
    <property type="match status" value="1"/>
</dbReference>
<keyword evidence="1" id="KW-0863">Zinc-finger</keyword>
<dbReference type="InterPro" id="IPR001841">
    <property type="entry name" value="Znf_RING"/>
</dbReference>
<feature type="region of interest" description="Disordered" evidence="2">
    <location>
        <begin position="51"/>
        <end position="102"/>
    </location>
</feature>
<reference evidence="4 5" key="1">
    <citation type="submission" date="2024-02" db="EMBL/GenBank/DDBJ databases">
        <title>Discinaceae phylogenomics.</title>
        <authorList>
            <person name="Dirks A.C."/>
            <person name="James T.Y."/>
        </authorList>
    </citation>
    <scope>NUCLEOTIDE SEQUENCE [LARGE SCALE GENOMIC DNA]</scope>
    <source>
        <strain evidence="4 5">ACD0624</strain>
    </source>
</reference>